<reference evidence="3" key="1">
    <citation type="submission" date="2020-01" db="EMBL/GenBank/DDBJ databases">
        <authorList>
            <consortium name="DOE Joint Genome Institute"/>
            <person name="Haridas S."/>
            <person name="Albert R."/>
            <person name="Binder M."/>
            <person name="Bloem J."/>
            <person name="Labutti K."/>
            <person name="Salamov A."/>
            <person name="Andreopoulos B."/>
            <person name="Baker S.E."/>
            <person name="Barry K."/>
            <person name="Bills G."/>
            <person name="Bluhm B.H."/>
            <person name="Cannon C."/>
            <person name="Castanera R."/>
            <person name="Culley D.E."/>
            <person name="Daum C."/>
            <person name="Ezra D."/>
            <person name="Gonzalez J.B."/>
            <person name="Henrissat B."/>
            <person name="Kuo A."/>
            <person name="Liang C."/>
            <person name="Lipzen A."/>
            <person name="Lutzoni F."/>
            <person name="Magnuson J."/>
            <person name="Mondo S."/>
            <person name="Nolan M."/>
            <person name="Ohm R."/>
            <person name="Pangilinan J."/>
            <person name="Park H.-J."/>
            <person name="Ramirez L."/>
            <person name="Alfaro M."/>
            <person name="Sun H."/>
            <person name="Tritt A."/>
            <person name="Yoshinaga Y."/>
            <person name="Zwiers L.-H."/>
            <person name="Turgeon B.G."/>
            <person name="Goodwin S.B."/>
            <person name="Spatafora J.W."/>
            <person name="Crous P.W."/>
            <person name="Grigoriev I.V."/>
        </authorList>
    </citation>
    <scope>NUCLEOTIDE SEQUENCE</scope>
    <source>
        <strain evidence="3">CBS 342.82</strain>
    </source>
</reference>
<sequence length="124" mass="13186">MATAAAAMNRSVRSAARFDSDVDRSAQVVGPRASTPKTNRNFAAAGGGGLRRKSSSGAGTAETKRSFYDTTMAQMTMNKDIFGVLGWTRRKLSGGGGGGSPENVRRKSTMESLTSFRFDQRVQA</sequence>
<name>A0A6J3LYV8_9PEZI</name>
<evidence type="ECO:0000313" key="2">
    <source>
        <dbReference type="Proteomes" id="UP000504637"/>
    </source>
</evidence>
<accession>A0A6J3LYV8</accession>
<feature type="compositionally biased region" description="Polar residues" evidence="1">
    <location>
        <begin position="110"/>
        <end position="124"/>
    </location>
</feature>
<organism evidence="3">
    <name type="scientific">Dissoconium aciculare CBS 342.82</name>
    <dbReference type="NCBI Taxonomy" id="1314786"/>
    <lineage>
        <taxon>Eukaryota</taxon>
        <taxon>Fungi</taxon>
        <taxon>Dikarya</taxon>
        <taxon>Ascomycota</taxon>
        <taxon>Pezizomycotina</taxon>
        <taxon>Dothideomycetes</taxon>
        <taxon>Dothideomycetidae</taxon>
        <taxon>Mycosphaerellales</taxon>
        <taxon>Dissoconiaceae</taxon>
        <taxon>Dissoconium</taxon>
    </lineage>
</organism>
<evidence type="ECO:0000256" key="1">
    <source>
        <dbReference type="SAM" id="MobiDB-lite"/>
    </source>
</evidence>
<protein>
    <submittedName>
        <fullName evidence="3">Uncharacterized protein</fullName>
    </submittedName>
</protein>
<reference evidence="3" key="2">
    <citation type="submission" date="2020-04" db="EMBL/GenBank/DDBJ databases">
        <authorList>
            <consortium name="NCBI Genome Project"/>
        </authorList>
    </citation>
    <scope>NUCLEOTIDE SEQUENCE</scope>
    <source>
        <strain evidence="3">CBS 342.82</strain>
    </source>
</reference>
<gene>
    <name evidence="3" type="ORF">K489DRAFT_412038</name>
</gene>
<dbReference type="GeneID" id="54365679"/>
<reference evidence="3" key="3">
    <citation type="submission" date="2025-08" db="UniProtKB">
        <authorList>
            <consortium name="RefSeq"/>
        </authorList>
    </citation>
    <scope>IDENTIFICATION</scope>
    <source>
        <strain evidence="3">CBS 342.82</strain>
    </source>
</reference>
<dbReference type="Proteomes" id="UP000504637">
    <property type="component" value="Unplaced"/>
</dbReference>
<dbReference type="RefSeq" id="XP_033457869.1">
    <property type="nucleotide sequence ID" value="XM_033607880.1"/>
</dbReference>
<feature type="region of interest" description="Disordered" evidence="1">
    <location>
        <begin position="1"/>
        <end position="63"/>
    </location>
</feature>
<feature type="region of interest" description="Disordered" evidence="1">
    <location>
        <begin position="92"/>
        <end position="124"/>
    </location>
</feature>
<dbReference type="AlphaFoldDB" id="A0A6J3LYV8"/>
<keyword evidence="2" id="KW-1185">Reference proteome</keyword>
<evidence type="ECO:0000313" key="3">
    <source>
        <dbReference type="RefSeq" id="XP_033457869.1"/>
    </source>
</evidence>
<proteinExistence type="predicted"/>